<dbReference type="Proteomes" id="UP000178841">
    <property type="component" value="Unassembled WGS sequence"/>
</dbReference>
<name>A0A1G2CVJ6_9BACT</name>
<comment type="caution">
    <text evidence="1">The sequence shown here is derived from an EMBL/GenBank/DDBJ whole genome shotgun (WGS) entry which is preliminary data.</text>
</comment>
<organism evidence="1 2">
    <name type="scientific">Candidatus Lloydbacteria bacterium RIFCSPHIGHO2_01_FULL_41_20</name>
    <dbReference type="NCBI Taxonomy" id="1798657"/>
    <lineage>
        <taxon>Bacteria</taxon>
        <taxon>Candidatus Lloydiibacteriota</taxon>
    </lineage>
</organism>
<gene>
    <name evidence="1" type="ORF">A2648_02825</name>
</gene>
<sequence>MERIFFVTILLFLLSPVITHGAVTNGGDIRITSEGEVSIKKAKVFQVAGGNFYTRIYWDDVFLRVTVITNKNTKIKKNYGEPATVGEIKEGDILDIEGAFPGSSDSFIITATSIRNISLTKEKLTTSGTVLSVKEESDEFIMKTKKGNTITVTTSGTKILRGIIPISIGEIKAWERVISAEGVYDYANDVLNAEDIQIYQDQSVFLPHNFKGKIKSISGTSLPAQIVVGLTKKDYTVNITNGTKLINKTGSDVSFARILVGDIVRFYGAVRKTDLNQVDDVEIFRDLDL</sequence>
<accession>A0A1G2CVJ6</accession>
<dbReference type="AlphaFoldDB" id="A0A1G2CVJ6"/>
<reference evidence="1 2" key="1">
    <citation type="journal article" date="2016" name="Nat. Commun.">
        <title>Thousands of microbial genomes shed light on interconnected biogeochemical processes in an aquifer system.</title>
        <authorList>
            <person name="Anantharaman K."/>
            <person name="Brown C.T."/>
            <person name="Hug L.A."/>
            <person name="Sharon I."/>
            <person name="Castelle C.J."/>
            <person name="Probst A.J."/>
            <person name="Thomas B.C."/>
            <person name="Singh A."/>
            <person name="Wilkins M.J."/>
            <person name="Karaoz U."/>
            <person name="Brodie E.L."/>
            <person name="Williams K.H."/>
            <person name="Hubbard S.S."/>
            <person name="Banfield J.F."/>
        </authorList>
    </citation>
    <scope>NUCLEOTIDE SEQUENCE [LARGE SCALE GENOMIC DNA]</scope>
</reference>
<protein>
    <recommendedName>
        <fullName evidence="3">DUF5666 domain-containing protein</fullName>
    </recommendedName>
</protein>
<evidence type="ECO:0000313" key="1">
    <source>
        <dbReference type="EMBL" id="OGZ04750.1"/>
    </source>
</evidence>
<dbReference type="EMBL" id="MHLH01000002">
    <property type="protein sequence ID" value="OGZ04750.1"/>
    <property type="molecule type" value="Genomic_DNA"/>
</dbReference>
<proteinExistence type="predicted"/>
<evidence type="ECO:0000313" key="2">
    <source>
        <dbReference type="Proteomes" id="UP000178841"/>
    </source>
</evidence>
<dbReference type="STRING" id="1798657.A2648_02825"/>
<evidence type="ECO:0008006" key="3">
    <source>
        <dbReference type="Google" id="ProtNLM"/>
    </source>
</evidence>